<feature type="compositionally biased region" description="Low complexity" evidence="5">
    <location>
        <begin position="226"/>
        <end position="239"/>
    </location>
</feature>
<keyword evidence="9" id="KW-1185">Reference proteome</keyword>
<feature type="transmembrane region" description="Helical" evidence="6">
    <location>
        <begin position="47"/>
        <end position="68"/>
    </location>
</feature>
<evidence type="ECO:0000256" key="3">
    <source>
        <dbReference type="ARBA" id="ARBA00022989"/>
    </source>
</evidence>
<dbReference type="Pfam" id="PF01694">
    <property type="entry name" value="Rhomboid"/>
    <property type="match status" value="1"/>
</dbReference>
<evidence type="ECO:0000256" key="5">
    <source>
        <dbReference type="SAM" id="MobiDB-lite"/>
    </source>
</evidence>
<feature type="transmembrane region" description="Helical" evidence="6">
    <location>
        <begin position="259"/>
        <end position="281"/>
    </location>
</feature>
<comment type="subcellular location">
    <subcellularLocation>
        <location evidence="1">Membrane</location>
        <topology evidence="1">Multi-pass membrane protein</topology>
    </subcellularLocation>
</comment>
<dbReference type="AlphaFoldDB" id="A0A5A8C905"/>
<sequence>MQFAAAAPVSVAGCALAVVAAFVNWNWRYKAEDLAFDADAVQRRGQWYRAFTAPLAHSSLAHLVISVLGWTSAAGLVELTTGSVRMLLLTLVLLGVSYAAQCAAAAAYGQAARSLSLAARFGNAADRERERSRPLLGLGLTLPALIWSGALGFWGLSGFVSPMLALATGSPFIDVSQLAKQYVAAPTHPAMPDAGLGGHSGSADVALLPGSADPPLNSASLDERPAAGAGAGADATVDGPAPPGDTPAAPESASAPAGLLPGAGAAAFLVVFPCSMAGVTLTLSHNSIVAVVPAALVGAAAAASGAVVAASGIDAVDAVAHSRWLYYRLLAGETGF</sequence>
<accession>A0A5A8C905</accession>
<keyword evidence="4 6" id="KW-0472">Membrane</keyword>
<dbReference type="GO" id="GO:0016020">
    <property type="term" value="C:membrane"/>
    <property type="evidence" value="ECO:0007669"/>
    <property type="project" value="UniProtKB-SubCell"/>
</dbReference>
<protein>
    <recommendedName>
        <fullName evidence="7">Peptidase S54 rhomboid domain-containing protein</fullName>
    </recommendedName>
</protein>
<evidence type="ECO:0000256" key="1">
    <source>
        <dbReference type="ARBA" id="ARBA00004141"/>
    </source>
</evidence>
<evidence type="ECO:0000256" key="2">
    <source>
        <dbReference type="ARBA" id="ARBA00022692"/>
    </source>
</evidence>
<feature type="transmembrane region" description="Helical" evidence="6">
    <location>
        <begin position="6"/>
        <end position="27"/>
    </location>
</feature>
<dbReference type="InterPro" id="IPR035952">
    <property type="entry name" value="Rhomboid-like_sf"/>
</dbReference>
<feature type="transmembrane region" description="Helical" evidence="6">
    <location>
        <begin position="135"/>
        <end position="156"/>
    </location>
</feature>
<gene>
    <name evidence="8" type="ORF">FNF29_05939</name>
</gene>
<dbReference type="EMBL" id="VLTN01000042">
    <property type="protein sequence ID" value="KAA0149553.1"/>
    <property type="molecule type" value="Genomic_DNA"/>
</dbReference>
<feature type="region of interest" description="Disordered" evidence="5">
    <location>
        <begin position="214"/>
        <end position="255"/>
    </location>
</feature>
<dbReference type="Proteomes" id="UP000323011">
    <property type="component" value="Unassembled WGS sequence"/>
</dbReference>
<feature type="compositionally biased region" description="Low complexity" evidence="5">
    <location>
        <begin position="246"/>
        <end position="255"/>
    </location>
</feature>
<organism evidence="8 9">
    <name type="scientific">Cafeteria roenbergensis</name>
    <name type="common">Marine flagellate</name>
    <dbReference type="NCBI Taxonomy" id="33653"/>
    <lineage>
        <taxon>Eukaryota</taxon>
        <taxon>Sar</taxon>
        <taxon>Stramenopiles</taxon>
        <taxon>Bigyra</taxon>
        <taxon>Opalozoa</taxon>
        <taxon>Bicosoecida</taxon>
        <taxon>Cafeteriaceae</taxon>
        <taxon>Cafeteria</taxon>
    </lineage>
</organism>
<evidence type="ECO:0000256" key="6">
    <source>
        <dbReference type="SAM" id="Phobius"/>
    </source>
</evidence>
<dbReference type="SUPFAM" id="SSF144091">
    <property type="entry name" value="Rhomboid-like"/>
    <property type="match status" value="1"/>
</dbReference>
<evidence type="ECO:0000313" key="9">
    <source>
        <dbReference type="Proteomes" id="UP000323011"/>
    </source>
</evidence>
<comment type="caution">
    <text evidence="8">The sequence shown here is derived from an EMBL/GenBank/DDBJ whole genome shotgun (WGS) entry which is preliminary data.</text>
</comment>
<proteinExistence type="predicted"/>
<keyword evidence="2 6" id="KW-0812">Transmembrane</keyword>
<feature type="transmembrane region" description="Helical" evidence="6">
    <location>
        <begin position="88"/>
        <end position="108"/>
    </location>
</feature>
<evidence type="ECO:0000313" key="8">
    <source>
        <dbReference type="EMBL" id="KAA0149553.1"/>
    </source>
</evidence>
<dbReference type="GO" id="GO:0004252">
    <property type="term" value="F:serine-type endopeptidase activity"/>
    <property type="evidence" value="ECO:0007669"/>
    <property type="project" value="InterPro"/>
</dbReference>
<keyword evidence="3 6" id="KW-1133">Transmembrane helix</keyword>
<dbReference type="InterPro" id="IPR022764">
    <property type="entry name" value="Peptidase_S54_rhomboid_dom"/>
</dbReference>
<feature type="transmembrane region" description="Helical" evidence="6">
    <location>
        <begin position="288"/>
        <end position="313"/>
    </location>
</feature>
<name>A0A5A8C905_CAFRO</name>
<evidence type="ECO:0000256" key="4">
    <source>
        <dbReference type="ARBA" id="ARBA00023136"/>
    </source>
</evidence>
<reference evidence="8 9" key="1">
    <citation type="submission" date="2019-07" db="EMBL/GenBank/DDBJ databases">
        <title>Genomes of Cafeteria roenbergensis.</title>
        <authorList>
            <person name="Fischer M.G."/>
            <person name="Hackl T."/>
            <person name="Roman M."/>
        </authorList>
    </citation>
    <scope>NUCLEOTIDE SEQUENCE [LARGE SCALE GENOMIC DNA]</scope>
    <source>
        <strain evidence="8 9">BVI</strain>
    </source>
</reference>
<evidence type="ECO:0000259" key="7">
    <source>
        <dbReference type="Pfam" id="PF01694"/>
    </source>
</evidence>
<dbReference type="Gene3D" id="1.20.1540.10">
    <property type="entry name" value="Rhomboid-like"/>
    <property type="match status" value="1"/>
</dbReference>
<feature type="domain" description="Peptidase S54 rhomboid" evidence="7">
    <location>
        <begin position="44"/>
        <end position="107"/>
    </location>
</feature>